<sequence>MKRTWTEQSIREWIQRRDEYREKWRLPSLAALRDSDDPEDQRDYKSALSLERSTLLVRMHRYYTRNLAWSLEKHPIAAYPAPFSGDLFLPLNYRQFHGTRCHDPQIKIKKDDDLNYVVYGFYDERVPATYSGPNYVSSDGIIRRRHEYLGPKPFVAEYRFYEDRREIFIEWWDDYLQVKWMNDTTWSIEVYWEDCVQGWVSKLRGDYSRNPDLYEYAGVDPS</sequence>
<organism evidence="1 2">
    <name type="scientific">Rhodofomes roseus</name>
    <dbReference type="NCBI Taxonomy" id="34475"/>
    <lineage>
        <taxon>Eukaryota</taxon>
        <taxon>Fungi</taxon>
        <taxon>Dikarya</taxon>
        <taxon>Basidiomycota</taxon>
        <taxon>Agaricomycotina</taxon>
        <taxon>Agaricomycetes</taxon>
        <taxon>Polyporales</taxon>
        <taxon>Rhodofomes</taxon>
    </lineage>
</organism>
<name>A0A4Y9YGU9_9APHY</name>
<evidence type="ECO:0000313" key="1">
    <source>
        <dbReference type="EMBL" id="TFY61786.1"/>
    </source>
</evidence>
<proteinExistence type="predicted"/>
<gene>
    <name evidence="1" type="ORF">EVJ58_g4298</name>
</gene>
<dbReference type="EMBL" id="SEKV01000193">
    <property type="protein sequence ID" value="TFY61786.1"/>
    <property type="molecule type" value="Genomic_DNA"/>
</dbReference>
<dbReference type="AlphaFoldDB" id="A0A4Y9YGU9"/>
<protein>
    <submittedName>
        <fullName evidence="1">Uncharacterized protein</fullName>
    </submittedName>
</protein>
<evidence type="ECO:0000313" key="2">
    <source>
        <dbReference type="Proteomes" id="UP000298390"/>
    </source>
</evidence>
<reference evidence="1 2" key="1">
    <citation type="submission" date="2019-01" db="EMBL/GenBank/DDBJ databases">
        <title>Genome sequencing of the rare red list fungi Fomitopsis rosea.</title>
        <authorList>
            <person name="Buettner E."/>
            <person name="Kellner H."/>
        </authorList>
    </citation>
    <scope>NUCLEOTIDE SEQUENCE [LARGE SCALE GENOMIC DNA]</scope>
    <source>
        <strain evidence="1 2">DSM 105464</strain>
    </source>
</reference>
<dbReference type="Proteomes" id="UP000298390">
    <property type="component" value="Unassembled WGS sequence"/>
</dbReference>
<accession>A0A4Y9YGU9</accession>
<dbReference type="STRING" id="34475.A0A4Y9YGU9"/>
<comment type="caution">
    <text evidence="1">The sequence shown here is derived from an EMBL/GenBank/DDBJ whole genome shotgun (WGS) entry which is preliminary data.</text>
</comment>